<evidence type="ECO:0000256" key="1">
    <source>
        <dbReference type="SAM" id="MobiDB-lite"/>
    </source>
</evidence>
<keyword evidence="2" id="KW-1133">Transmembrane helix</keyword>
<sequence>MALINCPECDREVSDKAPTCPGCGVPIAAHFAEAEPTDKTRPQQPQADPVTTEEVDEEWLRGEQEYLAFTDRVQIQRILSVLLFFGGLTLGMGMKAWMGDDVSGRPLVYTVADWMVYLGIVWLVVNELRNLWYHRKFSA</sequence>
<feature type="region of interest" description="Disordered" evidence="1">
    <location>
        <begin position="34"/>
        <end position="55"/>
    </location>
</feature>
<feature type="transmembrane region" description="Helical" evidence="2">
    <location>
        <begin position="78"/>
        <end position="94"/>
    </location>
</feature>
<evidence type="ECO:0000256" key="2">
    <source>
        <dbReference type="SAM" id="Phobius"/>
    </source>
</evidence>
<reference evidence="3 4" key="1">
    <citation type="submission" date="2017-01" db="EMBL/GenBank/DDBJ databases">
        <authorList>
            <person name="Mah S.A."/>
            <person name="Swanson W.J."/>
            <person name="Moy G.W."/>
            <person name="Vacquier V.D."/>
        </authorList>
    </citation>
    <scope>NUCLEOTIDE SEQUENCE [LARGE SCALE GENOMIC DNA]</scope>
    <source>
        <strain evidence="3 4">M9</strain>
    </source>
</reference>
<keyword evidence="4" id="KW-1185">Reference proteome</keyword>
<dbReference type="AlphaFoldDB" id="A0A1R3W5J6"/>
<dbReference type="Proteomes" id="UP000223759">
    <property type="component" value="Unassembled WGS sequence"/>
</dbReference>
<dbReference type="STRING" id="233100.SAMN05216526_1766"/>
<name>A0A1R3W5J6_9GAMM</name>
<evidence type="ECO:0000313" key="3">
    <source>
        <dbReference type="EMBL" id="SIT72929.1"/>
    </source>
</evidence>
<proteinExistence type="predicted"/>
<evidence type="ECO:0000313" key="4">
    <source>
        <dbReference type="Proteomes" id="UP000223759"/>
    </source>
</evidence>
<organism evidence="3 4">
    <name type="scientific">Ectothiorhodosinus mongolicus</name>
    <dbReference type="NCBI Taxonomy" id="233100"/>
    <lineage>
        <taxon>Bacteria</taxon>
        <taxon>Pseudomonadati</taxon>
        <taxon>Pseudomonadota</taxon>
        <taxon>Gammaproteobacteria</taxon>
        <taxon>Chromatiales</taxon>
        <taxon>Ectothiorhodospiraceae</taxon>
        <taxon>Ectothiorhodosinus</taxon>
    </lineage>
</organism>
<feature type="transmembrane region" description="Helical" evidence="2">
    <location>
        <begin position="106"/>
        <end position="125"/>
    </location>
</feature>
<dbReference type="EMBL" id="FTPK01000003">
    <property type="protein sequence ID" value="SIT72929.1"/>
    <property type="molecule type" value="Genomic_DNA"/>
</dbReference>
<dbReference type="RefSeq" id="WP_076756153.1">
    <property type="nucleotide sequence ID" value="NZ_CP023018.1"/>
</dbReference>
<gene>
    <name evidence="3" type="ORF">SAMN05216526_1766</name>
</gene>
<keyword evidence="2" id="KW-0812">Transmembrane</keyword>
<keyword evidence="2" id="KW-0472">Membrane</keyword>
<evidence type="ECO:0008006" key="5">
    <source>
        <dbReference type="Google" id="ProtNLM"/>
    </source>
</evidence>
<protein>
    <recommendedName>
        <fullName evidence="5">Zinc-ribbon domain-containing protein</fullName>
    </recommendedName>
</protein>
<accession>A0A1R3W5J6</accession>